<evidence type="ECO:0000313" key="4">
    <source>
        <dbReference type="WBParaSite" id="MhA1_Contig440.frz3.gene17"/>
    </source>
</evidence>
<keyword evidence="1" id="KW-1133">Transmembrane helix</keyword>
<proteinExistence type="predicted"/>
<dbReference type="Proteomes" id="UP000095281">
    <property type="component" value="Unplaced"/>
</dbReference>
<feature type="chain" id="PRO_5009316050" evidence="2">
    <location>
        <begin position="21"/>
        <end position="163"/>
    </location>
</feature>
<feature type="signal peptide" evidence="2">
    <location>
        <begin position="1"/>
        <end position="20"/>
    </location>
</feature>
<keyword evidence="1" id="KW-0472">Membrane</keyword>
<evidence type="ECO:0000313" key="3">
    <source>
        <dbReference type="Proteomes" id="UP000095281"/>
    </source>
</evidence>
<name>A0A1I8BQ53_MELHA</name>
<evidence type="ECO:0000256" key="2">
    <source>
        <dbReference type="SAM" id="SignalP"/>
    </source>
</evidence>
<accession>A0A1I8BQ53</accession>
<keyword evidence="3" id="KW-1185">Reference proteome</keyword>
<organism evidence="3 4">
    <name type="scientific">Meloidogyne hapla</name>
    <name type="common">Root-knot nematode worm</name>
    <dbReference type="NCBI Taxonomy" id="6305"/>
    <lineage>
        <taxon>Eukaryota</taxon>
        <taxon>Metazoa</taxon>
        <taxon>Ecdysozoa</taxon>
        <taxon>Nematoda</taxon>
        <taxon>Chromadorea</taxon>
        <taxon>Rhabditida</taxon>
        <taxon>Tylenchina</taxon>
        <taxon>Tylenchomorpha</taxon>
        <taxon>Tylenchoidea</taxon>
        <taxon>Meloidogynidae</taxon>
        <taxon>Meloidogyninae</taxon>
        <taxon>Meloidogyne</taxon>
    </lineage>
</organism>
<evidence type="ECO:0000256" key="1">
    <source>
        <dbReference type="SAM" id="Phobius"/>
    </source>
</evidence>
<dbReference type="AlphaFoldDB" id="A0A1I8BQ53"/>
<dbReference type="WBParaSite" id="MhA1_Contig440.frz3.gene17">
    <property type="protein sequence ID" value="MhA1_Contig440.frz3.gene17"/>
    <property type="gene ID" value="MhA1_Contig440.frz3.gene17"/>
</dbReference>
<keyword evidence="1" id="KW-0812">Transmembrane</keyword>
<sequence length="163" mass="18543">MKKILLIIAFPMALIKFSFCDTLKVKFNKIETKEDNQENNVNSTLQCYQGGSFGVGVKEIVDCKGIENCYSLSGSDNHTDKISKKLHMEGQKFKNYGCEKEVDEICKLEIIENSCGEVKYKGNYVKMCCCTSNLCNSAPTRSFLSPYILSPIIFYFIYVYILL</sequence>
<reference evidence="4" key="1">
    <citation type="submission" date="2016-11" db="UniProtKB">
        <authorList>
            <consortium name="WormBaseParasite"/>
        </authorList>
    </citation>
    <scope>IDENTIFICATION</scope>
</reference>
<feature type="transmembrane region" description="Helical" evidence="1">
    <location>
        <begin position="143"/>
        <end position="162"/>
    </location>
</feature>
<protein>
    <submittedName>
        <fullName evidence="4">Activin_recp domain-containing protein</fullName>
    </submittedName>
</protein>
<keyword evidence="2" id="KW-0732">Signal</keyword>